<sequence length="206" mass="22902">MTSMRNAPRNHQGSWTGVQKIAADSNQCARAQGRIPSCRNCGAIFVRTEEHRSADATRVDMCLTSQSRLTEKHGGRGNKMRVLLVHIGCCRWTFEQLFDEHVRGCGLSVSNRSAYAETKKTLARGMVNSTKFETKFDLVRRRRTGPQPMRNASHNLPTIVPDRETALGLAARSLRAFEPGRPTLPAARALAAVVERIQGLFRARSS</sequence>
<proteinExistence type="predicted"/>
<evidence type="ECO:0000313" key="1">
    <source>
        <dbReference type="EMBL" id="KAI0043235.1"/>
    </source>
</evidence>
<evidence type="ECO:0000313" key="2">
    <source>
        <dbReference type="Proteomes" id="UP000814033"/>
    </source>
</evidence>
<accession>A0ACB8RGV3</accession>
<protein>
    <submittedName>
        <fullName evidence="1">Uncharacterized protein</fullName>
    </submittedName>
</protein>
<dbReference type="EMBL" id="MU276027">
    <property type="protein sequence ID" value="KAI0043235.1"/>
    <property type="molecule type" value="Genomic_DNA"/>
</dbReference>
<name>A0ACB8RGV3_9AGAM</name>
<comment type="caution">
    <text evidence="1">The sequence shown here is derived from an EMBL/GenBank/DDBJ whole genome shotgun (WGS) entry which is preliminary data.</text>
</comment>
<gene>
    <name evidence="1" type="ORF">FA95DRAFT_425833</name>
</gene>
<reference evidence="1" key="1">
    <citation type="submission" date="2021-02" db="EMBL/GenBank/DDBJ databases">
        <authorList>
            <consortium name="DOE Joint Genome Institute"/>
            <person name="Ahrendt S."/>
            <person name="Looney B.P."/>
            <person name="Miyauchi S."/>
            <person name="Morin E."/>
            <person name="Drula E."/>
            <person name="Courty P.E."/>
            <person name="Chicoki N."/>
            <person name="Fauchery L."/>
            <person name="Kohler A."/>
            <person name="Kuo A."/>
            <person name="Labutti K."/>
            <person name="Pangilinan J."/>
            <person name="Lipzen A."/>
            <person name="Riley R."/>
            <person name="Andreopoulos W."/>
            <person name="He G."/>
            <person name="Johnson J."/>
            <person name="Barry K.W."/>
            <person name="Grigoriev I.V."/>
            <person name="Nagy L."/>
            <person name="Hibbett D."/>
            <person name="Henrissat B."/>
            <person name="Matheny P.B."/>
            <person name="Labbe J."/>
            <person name="Martin F."/>
        </authorList>
    </citation>
    <scope>NUCLEOTIDE SEQUENCE</scope>
    <source>
        <strain evidence="1">FP105234-sp</strain>
    </source>
</reference>
<keyword evidence="2" id="KW-1185">Reference proteome</keyword>
<organism evidence="1 2">
    <name type="scientific">Auriscalpium vulgare</name>
    <dbReference type="NCBI Taxonomy" id="40419"/>
    <lineage>
        <taxon>Eukaryota</taxon>
        <taxon>Fungi</taxon>
        <taxon>Dikarya</taxon>
        <taxon>Basidiomycota</taxon>
        <taxon>Agaricomycotina</taxon>
        <taxon>Agaricomycetes</taxon>
        <taxon>Russulales</taxon>
        <taxon>Auriscalpiaceae</taxon>
        <taxon>Auriscalpium</taxon>
    </lineage>
</organism>
<reference evidence="1" key="2">
    <citation type="journal article" date="2022" name="New Phytol.">
        <title>Evolutionary transition to the ectomycorrhizal habit in the genomes of a hyperdiverse lineage of mushroom-forming fungi.</title>
        <authorList>
            <person name="Looney B."/>
            <person name="Miyauchi S."/>
            <person name="Morin E."/>
            <person name="Drula E."/>
            <person name="Courty P.E."/>
            <person name="Kohler A."/>
            <person name="Kuo A."/>
            <person name="LaButti K."/>
            <person name="Pangilinan J."/>
            <person name="Lipzen A."/>
            <person name="Riley R."/>
            <person name="Andreopoulos W."/>
            <person name="He G."/>
            <person name="Johnson J."/>
            <person name="Nolan M."/>
            <person name="Tritt A."/>
            <person name="Barry K.W."/>
            <person name="Grigoriev I.V."/>
            <person name="Nagy L.G."/>
            <person name="Hibbett D."/>
            <person name="Henrissat B."/>
            <person name="Matheny P.B."/>
            <person name="Labbe J."/>
            <person name="Martin F.M."/>
        </authorList>
    </citation>
    <scope>NUCLEOTIDE SEQUENCE</scope>
    <source>
        <strain evidence="1">FP105234-sp</strain>
    </source>
</reference>
<dbReference type="Proteomes" id="UP000814033">
    <property type="component" value="Unassembled WGS sequence"/>
</dbReference>